<dbReference type="InterPro" id="IPR035965">
    <property type="entry name" value="PAS-like_dom_sf"/>
</dbReference>
<dbReference type="InterPro" id="IPR013655">
    <property type="entry name" value="PAS_fold_3"/>
</dbReference>
<geneLocation type="plasmid" evidence="2 3">
    <name>pSULKU01</name>
</geneLocation>
<dbReference type="AlphaFoldDB" id="E4U3K6"/>
<name>E4U3K6_SULKY</name>
<keyword evidence="2" id="KW-0614">Plasmid</keyword>
<dbReference type="Pfam" id="PF08447">
    <property type="entry name" value="PAS_3"/>
    <property type="match status" value="1"/>
</dbReference>
<organism evidence="2 3">
    <name type="scientific">Sulfuricurvum kujiense (strain ATCC BAA-921 / DSM 16994 / JCM 11577 / YK-1)</name>
    <dbReference type="NCBI Taxonomy" id="709032"/>
    <lineage>
        <taxon>Bacteria</taxon>
        <taxon>Pseudomonadati</taxon>
        <taxon>Campylobacterota</taxon>
        <taxon>Epsilonproteobacteria</taxon>
        <taxon>Campylobacterales</taxon>
        <taxon>Sulfurimonadaceae</taxon>
        <taxon>Sulfuricurvum</taxon>
    </lineage>
</organism>
<evidence type="ECO:0000313" key="2">
    <source>
        <dbReference type="EMBL" id="ADR35272.1"/>
    </source>
</evidence>
<dbReference type="eggNOG" id="COG3829">
    <property type="taxonomic scope" value="Bacteria"/>
</dbReference>
<dbReference type="EMBL" id="CP002356">
    <property type="protein sequence ID" value="ADR35272.1"/>
    <property type="molecule type" value="Genomic_DNA"/>
</dbReference>
<protein>
    <submittedName>
        <fullName evidence="2">PAS sensor protein</fullName>
    </submittedName>
</protein>
<sequence length="173" mass="19813">MKTLCIETEVPSDELIVSHTNLYGIITYANETFADISGYEMDELIGQPHNIVRHPDMPSSLFANLWETLGEGKMWSGYVKNLRKDGGFYWVYAQVSGLLDKNGNLIGYKSLRAPVESAKRHELEANYARLKEMEENVVKLSEWIDHETFNQLETLSNQKNCSIREILKEIIGQ</sequence>
<evidence type="ECO:0000259" key="1">
    <source>
        <dbReference type="PROSITE" id="PS50112"/>
    </source>
</evidence>
<accession>E4U3K6</accession>
<evidence type="ECO:0000313" key="3">
    <source>
        <dbReference type="Proteomes" id="UP000008721"/>
    </source>
</evidence>
<dbReference type="NCBIfam" id="TIGR00229">
    <property type="entry name" value="sensory_box"/>
    <property type="match status" value="1"/>
</dbReference>
<gene>
    <name evidence="2" type="ordered locus">Sulku_2617</name>
</gene>
<dbReference type="CDD" id="cd00130">
    <property type="entry name" value="PAS"/>
    <property type="match status" value="1"/>
</dbReference>
<proteinExistence type="predicted"/>
<dbReference type="HOGENOM" id="CLU_097884_2_2_7"/>
<dbReference type="PROSITE" id="PS50112">
    <property type="entry name" value="PAS"/>
    <property type="match status" value="1"/>
</dbReference>
<keyword evidence="3" id="KW-1185">Reference proteome</keyword>
<dbReference type="Proteomes" id="UP000008721">
    <property type="component" value="Plasmid pSULKU01"/>
</dbReference>
<dbReference type="SUPFAM" id="SSF55785">
    <property type="entry name" value="PYP-like sensor domain (PAS domain)"/>
    <property type="match status" value="1"/>
</dbReference>
<dbReference type="KEGG" id="sku:Sulku_2617"/>
<reference evidence="2 3" key="1">
    <citation type="journal article" date="2012" name="Stand. Genomic Sci.">
        <title>Complete genome sequence of the sulfur compounds oxidizing chemolithoautotroph Sulfuricurvum kujiense type strain (YK-1(T)).</title>
        <authorList>
            <person name="Han C."/>
            <person name="Kotsyurbenko O."/>
            <person name="Chertkov O."/>
            <person name="Held B."/>
            <person name="Lapidus A."/>
            <person name="Nolan M."/>
            <person name="Lucas S."/>
            <person name="Hammon N."/>
            <person name="Deshpande S."/>
            <person name="Cheng J.F."/>
            <person name="Tapia R."/>
            <person name="Goodwin L.A."/>
            <person name="Pitluck S."/>
            <person name="Liolios K."/>
            <person name="Pagani I."/>
            <person name="Ivanova N."/>
            <person name="Mavromatis K."/>
            <person name="Mikhailova N."/>
            <person name="Pati A."/>
            <person name="Chen A."/>
            <person name="Palaniappan K."/>
            <person name="Land M."/>
            <person name="Hauser L."/>
            <person name="Chang Y.J."/>
            <person name="Jeffries C.D."/>
            <person name="Brambilla E.M."/>
            <person name="Rohde M."/>
            <person name="Spring S."/>
            <person name="Sikorski J."/>
            <person name="Goker M."/>
            <person name="Woyke T."/>
            <person name="Bristow J."/>
            <person name="Eisen J.A."/>
            <person name="Markowitz V."/>
            <person name="Hugenholtz P."/>
            <person name="Kyrpides N.C."/>
            <person name="Klenk H.P."/>
            <person name="Detter J.C."/>
        </authorList>
    </citation>
    <scope>NUCLEOTIDE SEQUENCE [LARGE SCALE GENOMIC DNA]</scope>
    <source>
        <strain evidence="3">ATCC BAA-921 / DSM 16994 / JCM 11577 / YK-1</strain>
    </source>
</reference>
<dbReference type="OrthoDB" id="9765776at2"/>
<dbReference type="InterPro" id="IPR000014">
    <property type="entry name" value="PAS"/>
</dbReference>
<dbReference type="Gene3D" id="3.30.450.20">
    <property type="entry name" value="PAS domain"/>
    <property type="match status" value="1"/>
</dbReference>
<feature type="domain" description="PAS" evidence="1">
    <location>
        <begin position="21"/>
        <end position="72"/>
    </location>
</feature>